<protein>
    <submittedName>
        <fullName evidence="1">Uncharacterized protein</fullName>
    </submittedName>
</protein>
<dbReference type="STRING" id="1416778.SAMN05443633_101359"/>
<dbReference type="EMBL" id="FQUT01000001">
    <property type="protein sequence ID" value="SHE49613.1"/>
    <property type="molecule type" value="Genomic_DNA"/>
</dbReference>
<sequence length="279" mass="33545">MIITQNIRAVFLFLLISLSCFGQKDISVIECNIKSLKTTCLESSKIISEVKYKVQHSDLGSAKIDRIYGRFEDLKTGLSDKNFNQNKIDLTCEQLMHDQENKIYYSREKNDQRNFYFIYESDKLMYKGTEDLKQIKQINLNSDTKYILLYNKERENDENYEVSYNYYDPNGLLIYSFHQRANEFDEFTYEYNRSLEYHTIYKNGAIWKEYSNHDKDEIIESTVIEYIIPESYQLDKKSRPFLKESKFTLKDKNCHCREGYVTKVEFWTKNKCHEEYILE</sequence>
<proteinExistence type="predicted"/>
<keyword evidence="2" id="KW-1185">Reference proteome</keyword>
<evidence type="ECO:0000313" key="2">
    <source>
        <dbReference type="Proteomes" id="UP000184518"/>
    </source>
</evidence>
<reference evidence="2" key="1">
    <citation type="submission" date="2016-11" db="EMBL/GenBank/DDBJ databases">
        <authorList>
            <person name="Varghese N."/>
            <person name="Submissions S."/>
        </authorList>
    </citation>
    <scope>NUCLEOTIDE SEQUENCE [LARGE SCALE GENOMIC DNA]</scope>
    <source>
        <strain evidence="2">DSM 27619</strain>
    </source>
</reference>
<organism evidence="1 2">
    <name type="scientific">Chryseobacterium arachidis</name>
    <dbReference type="NCBI Taxonomy" id="1416778"/>
    <lineage>
        <taxon>Bacteria</taxon>
        <taxon>Pseudomonadati</taxon>
        <taxon>Bacteroidota</taxon>
        <taxon>Flavobacteriia</taxon>
        <taxon>Flavobacteriales</taxon>
        <taxon>Weeksellaceae</taxon>
        <taxon>Chryseobacterium group</taxon>
        <taxon>Chryseobacterium</taxon>
    </lineage>
</organism>
<gene>
    <name evidence="1" type="ORF">SAMN05443633_101359</name>
</gene>
<dbReference type="Proteomes" id="UP000184518">
    <property type="component" value="Unassembled WGS sequence"/>
</dbReference>
<accession>A0A1M4TZ24</accession>
<name>A0A1M4TZ24_9FLAO</name>
<evidence type="ECO:0000313" key="1">
    <source>
        <dbReference type="EMBL" id="SHE49613.1"/>
    </source>
</evidence>
<dbReference type="RefSeq" id="WP_072952904.1">
    <property type="nucleotide sequence ID" value="NZ_JBHSOO010000001.1"/>
</dbReference>
<dbReference type="AlphaFoldDB" id="A0A1M4TZ24"/>